<evidence type="ECO:0000256" key="1">
    <source>
        <dbReference type="ARBA" id="ARBA00023002"/>
    </source>
</evidence>
<accession>A0A6M1RK66</accession>
<organism evidence="3 4">
    <name type="scientific">Limisphaera ngatamarikiensis</name>
    <dbReference type="NCBI Taxonomy" id="1324935"/>
    <lineage>
        <taxon>Bacteria</taxon>
        <taxon>Pseudomonadati</taxon>
        <taxon>Verrucomicrobiota</taxon>
        <taxon>Verrucomicrobiia</taxon>
        <taxon>Limisphaerales</taxon>
        <taxon>Limisphaeraceae</taxon>
        <taxon>Limisphaera</taxon>
    </lineage>
</organism>
<keyword evidence="1" id="KW-0560">Oxidoreductase</keyword>
<dbReference type="PANTHER" id="PTHR42845">
    <property type="entry name" value="COENZYME F420-REDUCING HYDROGENASE, GAMMA SUBUNIT"/>
    <property type="match status" value="1"/>
</dbReference>
<keyword evidence="4" id="KW-1185">Reference proteome</keyword>
<dbReference type="RefSeq" id="WP_165105329.1">
    <property type="nucleotide sequence ID" value="NZ_JAAKYA010000006.1"/>
</dbReference>
<reference evidence="3 4" key="1">
    <citation type="submission" date="2020-02" db="EMBL/GenBank/DDBJ databases">
        <title>Draft genome sequence of Limisphaera ngatamarikiensis NGM72.4T, a thermophilic Verrucomicrobia grouped in subdivision 3.</title>
        <authorList>
            <person name="Carere C.R."/>
            <person name="Steen J."/>
            <person name="Hugenholtz P."/>
            <person name="Stott M.B."/>
        </authorList>
    </citation>
    <scope>NUCLEOTIDE SEQUENCE [LARGE SCALE GENOMIC DNA]</scope>
    <source>
        <strain evidence="3 4">NGM72.4</strain>
    </source>
</reference>
<name>A0A6M1RK66_9BACT</name>
<dbReference type="Proteomes" id="UP000477311">
    <property type="component" value="Unassembled WGS sequence"/>
</dbReference>
<feature type="domain" description="NADH:ubiquinone oxidoreductase-like 20kDa subunit" evidence="2">
    <location>
        <begin position="14"/>
        <end position="179"/>
    </location>
</feature>
<dbReference type="AlphaFoldDB" id="A0A6M1RK66"/>
<dbReference type="SUPFAM" id="SSF56770">
    <property type="entry name" value="HydA/Nqo6-like"/>
    <property type="match status" value="1"/>
</dbReference>
<dbReference type="InterPro" id="IPR051349">
    <property type="entry name" value="Hydrogenase_assoc-protein"/>
</dbReference>
<dbReference type="GO" id="GO:0051536">
    <property type="term" value="F:iron-sulfur cluster binding"/>
    <property type="evidence" value="ECO:0007669"/>
    <property type="project" value="InterPro"/>
</dbReference>
<protein>
    <submittedName>
        <fullName evidence="3">Oxidoreductase</fullName>
    </submittedName>
</protein>
<dbReference type="InterPro" id="IPR006137">
    <property type="entry name" value="NADH_UbQ_OxRdtase-like_20kDa"/>
</dbReference>
<dbReference type="GO" id="GO:0016491">
    <property type="term" value="F:oxidoreductase activity"/>
    <property type="evidence" value="ECO:0007669"/>
    <property type="project" value="UniProtKB-KW"/>
</dbReference>
<evidence type="ECO:0000259" key="2">
    <source>
        <dbReference type="Pfam" id="PF01058"/>
    </source>
</evidence>
<comment type="caution">
    <text evidence="3">The sequence shown here is derived from an EMBL/GenBank/DDBJ whole genome shotgun (WGS) entry which is preliminary data.</text>
</comment>
<proteinExistence type="predicted"/>
<evidence type="ECO:0000313" key="4">
    <source>
        <dbReference type="Proteomes" id="UP000477311"/>
    </source>
</evidence>
<gene>
    <name evidence="3" type="ORF">G4L39_01345</name>
</gene>
<dbReference type="InterPro" id="IPR037024">
    <property type="entry name" value="NiFe_Hase_small_N_sf"/>
</dbReference>
<dbReference type="Gene3D" id="3.40.50.700">
    <property type="entry name" value="NADH:ubiquinone oxidoreductase-like, 20kDa subunit"/>
    <property type="match status" value="1"/>
</dbReference>
<dbReference type="EMBL" id="JAAKYA010000006">
    <property type="protein sequence ID" value="NGO38043.1"/>
    <property type="molecule type" value="Genomic_DNA"/>
</dbReference>
<dbReference type="Pfam" id="PF01058">
    <property type="entry name" value="Oxidored_q6"/>
    <property type="match status" value="1"/>
</dbReference>
<sequence length="328" mass="35691">MPKPKLAIYWCASCGGCEEAVVDLAEDILDLVQTVDLVFWPCAMDFKRADVEAMPDQSIFATLVNGAVRTTEQEEMVHLLRQKSRFLIAYGACAHLGGIPGLANQFSREAILRYYYEDGPSTVNPEKVRPQPHLNHNGHNLTLPSLHHMVRALDQVVPVDYYIPGCPPTPAITKNAIAALLSNNPPPRGSVLAPDVALCDQCPRKASKPLQLSFHQFHRPHTLQADPNQCLLAQGLLCLGPATRAGCEALCPRGNMPCTGCFGPTSRVRDPGAKILSSLCANLAAKTEEEIDAALDTIPDPVGTFYRYSLPHSLLRRKVDLPVNGNGS</sequence>
<dbReference type="PANTHER" id="PTHR42845:SF2">
    <property type="entry name" value="F420-NON-REDUCING HYDROGENASE VHU SUBUNIT G"/>
    <property type="match status" value="1"/>
</dbReference>
<evidence type="ECO:0000313" key="3">
    <source>
        <dbReference type="EMBL" id="NGO38043.1"/>
    </source>
</evidence>